<dbReference type="InterPro" id="IPR036452">
    <property type="entry name" value="Ribo_hydro-like"/>
</dbReference>
<dbReference type="Gene3D" id="3.90.245.10">
    <property type="entry name" value="Ribonucleoside hydrolase-like"/>
    <property type="match status" value="1"/>
</dbReference>
<reference evidence="1 2" key="1">
    <citation type="submission" date="2015-01" db="EMBL/GenBank/DDBJ databases">
        <title>Genome of allotetraploid Gossypium barbadense reveals genomic plasticity and fiber elongation in cotton evolution.</title>
        <authorList>
            <person name="Chen X."/>
            <person name="Liu X."/>
            <person name="Zhao B."/>
            <person name="Zheng H."/>
            <person name="Hu Y."/>
            <person name="Lu G."/>
            <person name="Yang C."/>
            <person name="Chen J."/>
            <person name="Shan C."/>
            <person name="Zhang L."/>
            <person name="Zhou Y."/>
            <person name="Wang L."/>
            <person name="Guo W."/>
            <person name="Bai Y."/>
            <person name="Ruan J."/>
            <person name="Shangguan X."/>
            <person name="Mao Y."/>
            <person name="Jiang J."/>
            <person name="Zhu Y."/>
            <person name="Lei J."/>
            <person name="Kang H."/>
            <person name="Chen S."/>
            <person name="He X."/>
            <person name="Wang R."/>
            <person name="Wang Y."/>
            <person name="Chen J."/>
            <person name="Wang L."/>
            <person name="Yu S."/>
            <person name="Wang B."/>
            <person name="Wei J."/>
            <person name="Song S."/>
            <person name="Lu X."/>
            <person name="Gao Z."/>
            <person name="Gu W."/>
            <person name="Deng X."/>
            <person name="Ma D."/>
            <person name="Wang S."/>
            <person name="Liang W."/>
            <person name="Fang L."/>
            <person name="Cai C."/>
            <person name="Zhu X."/>
            <person name="Zhou B."/>
            <person name="Zhang Y."/>
            <person name="Chen Z."/>
            <person name="Xu S."/>
            <person name="Zhu R."/>
            <person name="Wang S."/>
            <person name="Zhang T."/>
            <person name="Zhao G."/>
        </authorList>
    </citation>
    <scope>NUCLEOTIDE SEQUENCE [LARGE SCALE GENOMIC DNA]</scope>
    <source>
        <strain evidence="2">cv. Xinhai21</strain>
        <tissue evidence="1">Leaf</tissue>
    </source>
</reference>
<dbReference type="GO" id="GO:0006152">
    <property type="term" value="P:purine nucleoside catabolic process"/>
    <property type="evidence" value="ECO:0007669"/>
    <property type="project" value="TreeGrafter"/>
</dbReference>
<accession>A0A2P5YMS4</accession>
<dbReference type="GO" id="GO:0008477">
    <property type="term" value="F:purine nucleosidase activity"/>
    <property type="evidence" value="ECO:0007669"/>
    <property type="project" value="TreeGrafter"/>
</dbReference>
<evidence type="ECO:0000313" key="1">
    <source>
        <dbReference type="EMBL" id="PPS16848.1"/>
    </source>
</evidence>
<dbReference type="EMBL" id="KZ662995">
    <property type="protein sequence ID" value="PPS16848.1"/>
    <property type="molecule type" value="Genomic_DNA"/>
</dbReference>
<sequence length="108" mass="11833">MLGAADIVFRCEANVLAIGTNVTHQVVLIGMYLNDPTAILVAINPSLITYVELYPSNSVMMYDCSLLSGMHMSKFVEIAEWSDQPSVKVAVTVDAPVVLNLVMERLME</sequence>
<proteinExistence type="predicted"/>
<dbReference type="GO" id="GO:0005829">
    <property type="term" value="C:cytosol"/>
    <property type="evidence" value="ECO:0007669"/>
    <property type="project" value="TreeGrafter"/>
</dbReference>
<dbReference type="SUPFAM" id="SSF53590">
    <property type="entry name" value="Nucleoside hydrolase"/>
    <property type="match status" value="1"/>
</dbReference>
<dbReference type="Proteomes" id="UP000239757">
    <property type="component" value="Unassembled WGS sequence"/>
</dbReference>
<dbReference type="AlphaFoldDB" id="A0A2P5YMS4"/>
<gene>
    <name evidence="1" type="ORF">GOBAR_AA03728</name>
</gene>
<dbReference type="OrthoDB" id="432381at2759"/>
<dbReference type="PANTHER" id="PTHR12304">
    <property type="entry name" value="INOSINE-URIDINE PREFERRING NUCLEOSIDE HYDROLASE"/>
    <property type="match status" value="1"/>
</dbReference>
<dbReference type="PANTHER" id="PTHR12304:SF4">
    <property type="entry name" value="URIDINE NUCLEOSIDASE"/>
    <property type="match status" value="1"/>
</dbReference>
<name>A0A2P5YMS4_GOSBA</name>
<dbReference type="InterPro" id="IPR023186">
    <property type="entry name" value="IUNH"/>
</dbReference>
<evidence type="ECO:0000313" key="2">
    <source>
        <dbReference type="Proteomes" id="UP000239757"/>
    </source>
</evidence>
<protein>
    <submittedName>
        <fullName evidence="1">Uncharacterized protein</fullName>
    </submittedName>
</protein>
<organism evidence="1 2">
    <name type="scientific">Gossypium barbadense</name>
    <name type="common">Sea Island cotton</name>
    <name type="synonym">Hibiscus barbadensis</name>
    <dbReference type="NCBI Taxonomy" id="3634"/>
    <lineage>
        <taxon>Eukaryota</taxon>
        <taxon>Viridiplantae</taxon>
        <taxon>Streptophyta</taxon>
        <taxon>Embryophyta</taxon>
        <taxon>Tracheophyta</taxon>
        <taxon>Spermatophyta</taxon>
        <taxon>Magnoliopsida</taxon>
        <taxon>eudicotyledons</taxon>
        <taxon>Gunneridae</taxon>
        <taxon>Pentapetalae</taxon>
        <taxon>rosids</taxon>
        <taxon>malvids</taxon>
        <taxon>Malvales</taxon>
        <taxon>Malvaceae</taxon>
        <taxon>Malvoideae</taxon>
        <taxon>Gossypium</taxon>
    </lineage>
</organism>